<accession>A0A9Q1E968</accession>
<protein>
    <submittedName>
        <fullName evidence="2">Uncharacterized protein</fullName>
    </submittedName>
</protein>
<organism evidence="2 3">
    <name type="scientific">Synaphobranchus kaupii</name>
    <name type="common">Kaup's arrowtooth eel</name>
    <dbReference type="NCBI Taxonomy" id="118154"/>
    <lineage>
        <taxon>Eukaryota</taxon>
        <taxon>Metazoa</taxon>
        <taxon>Chordata</taxon>
        <taxon>Craniata</taxon>
        <taxon>Vertebrata</taxon>
        <taxon>Euteleostomi</taxon>
        <taxon>Actinopterygii</taxon>
        <taxon>Neopterygii</taxon>
        <taxon>Teleostei</taxon>
        <taxon>Anguilliformes</taxon>
        <taxon>Synaphobranchidae</taxon>
        <taxon>Synaphobranchus</taxon>
    </lineage>
</organism>
<proteinExistence type="predicted"/>
<sequence length="106" mass="11610">MLCRDKREGSGLCACGSEQGTPSDGCRYLDRTSAQTHSPEPRRSSPPRFCGGRDRTGSKFTACASLLLKPVSRGRKFLEVLRVRPHVEPDMLTVPLLHSLPTSVIS</sequence>
<keyword evidence="3" id="KW-1185">Reference proteome</keyword>
<evidence type="ECO:0000313" key="2">
    <source>
        <dbReference type="EMBL" id="KAJ8334541.1"/>
    </source>
</evidence>
<reference evidence="2" key="1">
    <citation type="journal article" date="2023" name="Science">
        <title>Genome structures resolve the early diversification of teleost fishes.</title>
        <authorList>
            <person name="Parey E."/>
            <person name="Louis A."/>
            <person name="Montfort J."/>
            <person name="Bouchez O."/>
            <person name="Roques C."/>
            <person name="Iampietro C."/>
            <person name="Lluch J."/>
            <person name="Castinel A."/>
            <person name="Donnadieu C."/>
            <person name="Desvignes T."/>
            <person name="Floi Bucao C."/>
            <person name="Jouanno E."/>
            <person name="Wen M."/>
            <person name="Mejri S."/>
            <person name="Dirks R."/>
            <person name="Jansen H."/>
            <person name="Henkel C."/>
            <person name="Chen W.J."/>
            <person name="Zahm M."/>
            <person name="Cabau C."/>
            <person name="Klopp C."/>
            <person name="Thompson A.W."/>
            <person name="Robinson-Rechavi M."/>
            <person name="Braasch I."/>
            <person name="Lecointre G."/>
            <person name="Bobe J."/>
            <person name="Postlethwait J.H."/>
            <person name="Berthelot C."/>
            <person name="Roest Crollius H."/>
            <person name="Guiguen Y."/>
        </authorList>
    </citation>
    <scope>NUCLEOTIDE SEQUENCE</scope>
    <source>
        <strain evidence="2">WJC10195</strain>
    </source>
</reference>
<evidence type="ECO:0000256" key="1">
    <source>
        <dbReference type="SAM" id="MobiDB-lite"/>
    </source>
</evidence>
<gene>
    <name evidence="2" type="ORF">SKAU_G00401800</name>
</gene>
<dbReference type="Proteomes" id="UP001152622">
    <property type="component" value="Chromosome 21"/>
</dbReference>
<comment type="caution">
    <text evidence="2">The sequence shown here is derived from an EMBL/GenBank/DDBJ whole genome shotgun (WGS) entry which is preliminary data.</text>
</comment>
<feature type="region of interest" description="Disordered" evidence="1">
    <location>
        <begin position="17"/>
        <end position="55"/>
    </location>
</feature>
<dbReference type="EMBL" id="JAINUF010000021">
    <property type="protein sequence ID" value="KAJ8334541.1"/>
    <property type="molecule type" value="Genomic_DNA"/>
</dbReference>
<evidence type="ECO:0000313" key="3">
    <source>
        <dbReference type="Proteomes" id="UP001152622"/>
    </source>
</evidence>
<dbReference type="AlphaFoldDB" id="A0A9Q1E968"/>
<name>A0A9Q1E968_SYNKA</name>